<evidence type="ECO:0000313" key="3">
    <source>
        <dbReference type="Proteomes" id="UP000030595"/>
    </source>
</evidence>
<protein>
    <submittedName>
        <fullName evidence="2">Uncharacterized protein</fullName>
    </submittedName>
</protein>
<comment type="caution">
    <text evidence="2">The sequence shown here is derived from an EMBL/GenBank/DDBJ whole genome shotgun (WGS) entry which is preliminary data.</text>
</comment>
<dbReference type="Proteomes" id="UP000030595">
    <property type="component" value="Unassembled WGS sequence"/>
</dbReference>
<evidence type="ECO:0000313" key="2">
    <source>
        <dbReference type="EMBL" id="KGR90919.1"/>
    </source>
</evidence>
<gene>
    <name evidence="2" type="ORF">CD30_08460</name>
</gene>
<proteinExistence type="predicted"/>
<reference evidence="2 3" key="1">
    <citation type="submission" date="2014-02" db="EMBL/GenBank/DDBJ databases">
        <title>Draft genome sequence of Lysinibacillus massiliensis CCUG 49529.</title>
        <authorList>
            <person name="Zhang F."/>
            <person name="Wang G."/>
            <person name="Zhang L."/>
        </authorList>
    </citation>
    <scope>NUCLEOTIDE SEQUENCE [LARGE SCALE GENOMIC DNA]</scope>
    <source>
        <strain evidence="2 3">CCUG 49529</strain>
    </source>
</reference>
<accession>A0A0A3J1N4</accession>
<keyword evidence="1" id="KW-0472">Membrane</keyword>
<keyword evidence="1" id="KW-0812">Transmembrane</keyword>
<dbReference type="EMBL" id="JPVQ01000012">
    <property type="protein sequence ID" value="KGR90919.1"/>
    <property type="molecule type" value="Genomic_DNA"/>
</dbReference>
<feature type="transmembrane region" description="Helical" evidence="1">
    <location>
        <begin position="62"/>
        <end position="80"/>
    </location>
</feature>
<dbReference type="InterPro" id="IPR036259">
    <property type="entry name" value="MFS_trans_sf"/>
</dbReference>
<keyword evidence="1" id="KW-1133">Transmembrane helix</keyword>
<evidence type="ECO:0000256" key="1">
    <source>
        <dbReference type="SAM" id="Phobius"/>
    </source>
</evidence>
<name>A0A0A3J1N4_9BACL</name>
<dbReference type="OrthoDB" id="9816041at2"/>
<dbReference type="SUPFAM" id="SSF103473">
    <property type="entry name" value="MFS general substrate transporter"/>
    <property type="match status" value="1"/>
</dbReference>
<organism evidence="2 3">
    <name type="scientific">Ureibacillus massiliensis 4400831 = CIP 108448 = CCUG 49529</name>
    <dbReference type="NCBI Taxonomy" id="1211035"/>
    <lineage>
        <taxon>Bacteria</taxon>
        <taxon>Bacillati</taxon>
        <taxon>Bacillota</taxon>
        <taxon>Bacilli</taxon>
        <taxon>Bacillales</taxon>
        <taxon>Caryophanaceae</taxon>
        <taxon>Ureibacillus</taxon>
    </lineage>
</organism>
<dbReference type="eggNOG" id="COG2211">
    <property type="taxonomic scope" value="Bacteria"/>
</dbReference>
<dbReference type="AlphaFoldDB" id="A0A0A3J1N4"/>
<keyword evidence="3" id="KW-1185">Reference proteome</keyword>
<sequence length="84" mass="8812">MTHGTAVNNTVRQIAGAIGTAVVITIFTAQSTSHAEILVEETPNATLEAIRTLASILGSSDAYYFMTILAIVALVFTLFVPSKG</sequence>